<protein>
    <recommendedName>
        <fullName evidence="3">Transposase</fullName>
    </recommendedName>
</protein>
<keyword evidence="2" id="KW-1185">Reference proteome</keyword>
<organism evidence="1 2">
    <name type="scientific">Mycobacterium shinjukuense</name>
    <dbReference type="NCBI Taxonomy" id="398694"/>
    <lineage>
        <taxon>Bacteria</taxon>
        <taxon>Bacillati</taxon>
        <taxon>Actinomycetota</taxon>
        <taxon>Actinomycetes</taxon>
        <taxon>Mycobacteriales</taxon>
        <taxon>Mycobacteriaceae</taxon>
        <taxon>Mycobacterium</taxon>
    </lineage>
</organism>
<accession>A0A7I7MUE3</accession>
<dbReference type="EMBL" id="AP022575">
    <property type="protein sequence ID" value="BBX75113.1"/>
    <property type="molecule type" value="Genomic_DNA"/>
</dbReference>
<proteinExistence type="predicted"/>
<dbReference type="KEGG" id="mshj:MSHI_30190"/>
<evidence type="ECO:0000313" key="1">
    <source>
        <dbReference type="EMBL" id="BBX75113.1"/>
    </source>
</evidence>
<dbReference type="Proteomes" id="UP000467236">
    <property type="component" value="Chromosome"/>
</dbReference>
<dbReference type="AlphaFoldDB" id="A0A7I7MUE3"/>
<evidence type="ECO:0000313" key="2">
    <source>
        <dbReference type="Proteomes" id="UP000467236"/>
    </source>
</evidence>
<reference evidence="1 2" key="1">
    <citation type="journal article" date="2019" name="Emerg. Microbes Infect.">
        <title>Comprehensive subspecies identification of 175 nontuberculous mycobacteria species based on 7547 genomic profiles.</title>
        <authorList>
            <person name="Matsumoto Y."/>
            <person name="Kinjo T."/>
            <person name="Motooka D."/>
            <person name="Nabeya D."/>
            <person name="Jung N."/>
            <person name="Uechi K."/>
            <person name="Horii T."/>
            <person name="Iida T."/>
            <person name="Fujita J."/>
            <person name="Nakamura S."/>
        </authorList>
    </citation>
    <scope>NUCLEOTIDE SEQUENCE [LARGE SCALE GENOMIC DNA]</scope>
    <source>
        <strain evidence="1 2">JCM 14233</strain>
    </source>
</reference>
<evidence type="ECO:0008006" key="3">
    <source>
        <dbReference type="Google" id="ProtNLM"/>
    </source>
</evidence>
<sequence length="254" mass="27342">MIVGMRTQAQAAKVAAATGGAHLAGKPKPDGAPRLSRYVDVGADFEAHRSAVESVSVLFELFDGDAEGYAATGSPGAPLSTGWMVTAAKFEVEWPAEPDRAGLVRSHFGARRKAFNWGLAKVKADLGAKAVDPGHQSLCWDLGALRWAWNRAKDGVAPWWAANSKEAYLSGLADLARALNNWSASRNGTRRGRRVGFLRFKSARRDPGRVRFTTGTMRVEDDRRTITVPVIGGLRSRRTPAVCSATWPAGVPAF</sequence>
<gene>
    <name evidence="1" type="ORF">MSHI_30190</name>
</gene>
<name>A0A7I7MUE3_9MYCO</name>